<sequence length="148" mass="17468">MQANNSPLQSVNLLLLHQVDLEVIAAEIEAYFKAEDERKRKGSQKLRFKKAASLYKIPQNSNEKLQKVGSHRVDFNPKLKYKRKKSHRKNNEIIEKIDDSSEKLFESWIDLQNENEFQDDWSNIENIGNDMLEYGFFGLEDFMKENID</sequence>
<proteinExistence type="predicted"/>
<dbReference type="AlphaFoldDB" id="A0A9P0QTY8"/>
<gene>
    <name evidence="1" type="ORF">CLIB1423_29S00914</name>
</gene>
<evidence type="ECO:0000313" key="1">
    <source>
        <dbReference type="EMBL" id="CAH2355603.1"/>
    </source>
</evidence>
<comment type="caution">
    <text evidence="1">The sequence shown here is derived from an EMBL/GenBank/DDBJ whole genome shotgun (WGS) entry which is preliminary data.</text>
</comment>
<accession>A0A9P0QTY8</accession>
<dbReference type="Proteomes" id="UP000837801">
    <property type="component" value="Unassembled WGS sequence"/>
</dbReference>
<reference evidence="1" key="1">
    <citation type="submission" date="2022-03" db="EMBL/GenBank/DDBJ databases">
        <authorList>
            <person name="Legras J.-L."/>
            <person name="Devillers H."/>
            <person name="Grondin C."/>
        </authorList>
    </citation>
    <scope>NUCLEOTIDE SEQUENCE</scope>
    <source>
        <strain evidence="1">CLIB 1423</strain>
    </source>
</reference>
<keyword evidence="2" id="KW-1185">Reference proteome</keyword>
<protein>
    <submittedName>
        <fullName evidence="1">Uncharacterized protein</fullName>
    </submittedName>
</protein>
<organism evidence="1 2">
    <name type="scientific">[Candida] railenensis</name>
    <dbReference type="NCBI Taxonomy" id="45579"/>
    <lineage>
        <taxon>Eukaryota</taxon>
        <taxon>Fungi</taxon>
        <taxon>Dikarya</taxon>
        <taxon>Ascomycota</taxon>
        <taxon>Saccharomycotina</taxon>
        <taxon>Pichiomycetes</taxon>
        <taxon>Debaryomycetaceae</taxon>
        <taxon>Kurtzmaniella</taxon>
    </lineage>
</organism>
<name>A0A9P0QTY8_9ASCO</name>
<evidence type="ECO:0000313" key="2">
    <source>
        <dbReference type="Proteomes" id="UP000837801"/>
    </source>
</evidence>
<dbReference type="EMBL" id="CAKXYY010000029">
    <property type="protein sequence ID" value="CAH2355603.1"/>
    <property type="molecule type" value="Genomic_DNA"/>
</dbReference>